<reference evidence="6" key="1">
    <citation type="submission" date="2021-02" db="EMBL/GenBank/DDBJ databases">
        <authorList>
            <person name="Dougan E. K."/>
            <person name="Rhodes N."/>
            <person name="Thang M."/>
            <person name="Chan C."/>
        </authorList>
    </citation>
    <scope>NUCLEOTIDE SEQUENCE</scope>
</reference>
<feature type="transmembrane region" description="Helical" evidence="2">
    <location>
        <begin position="823"/>
        <end position="849"/>
    </location>
</feature>
<comment type="caution">
    <text evidence="6">The sequence shown here is derived from an EMBL/GenBank/DDBJ whole genome shotgun (WGS) entry which is preliminary data.</text>
</comment>
<accession>A0A812SLB2</accession>
<feature type="chain" id="PRO_5032420288" description="Tyrosine-protein kinase ephrin type A/B receptor-like domain-containing protein" evidence="3">
    <location>
        <begin position="23"/>
        <end position="1287"/>
    </location>
</feature>
<protein>
    <recommendedName>
        <fullName evidence="8">Tyrosine-protein kinase ephrin type A/B receptor-like domain-containing protein</fullName>
    </recommendedName>
</protein>
<evidence type="ECO:0000313" key="6">
    <source>
        <dbReference type="EMBL" id="CAE7480346.1"/>
    </source>
</evidence>
<feature type="transmembrane region" description="Helical" evidence="2">
    <location>
        <begin position="967"/>
        <end position="992"/>
    </location>
</feature>
<feature type="transmembrane region" description="Helical" evidence="2">
    <location>
        <begin position="646"/>
        <end position="664"/>
    </location>
</feature>
<dbReference type="Pfam" id="PF07699">
    <property type="entry name" value="Ephrin_rec_like"/>
    <property type="match status" value="1"/>
</dbReference>
<keyword evidence="3" id="KW-0732">Signal</keyword>
<dbReference type="PANTHER" id="PTHR46967">
    <property type="entry name" value="INSULIN-LIKE GROWTH FACTOR BINDING PROTEIN,N-TERMINAL"/>
    <property type="match status" value="1"/>
</dbReference>
<evidence type="ECO:0008006" key="8">
    <source>
        <dbReference type="Google" id="ProtNLM"/>
    </source>
</evidence>
<evidence type="ECO:0000259" key="5">
    <source>
        <dbReference type="Pfam" id="PF07699"/>
    </source>
</evidence>
<dbReference type="SMART" id="SM01411">
    <property type="entry name" value="Ephrin_rec_like"/>
    <property type="match status" value="2"/>
</dbReference>
<evidence type="ECO:0000313" key="7">
    <source>
        <dbReference type="Proteomes" id="UP000601435"/>
    </source>
</evidence>
<keyword evidence="2" id="KW-0472">Membrane</keyword>
<dbReference type="EMBL" id="CAJNJA010021684">
    <property type="protein sequence ID" value="CAE7480346.1"/>
    <property type="molecule type" value="Genomic_DNA"/>
</dbReference>
<feature type="signal peptide" evidence="3">
    <location>
        <begin position="1"/>
        <end position="22"/>
    </location>
</feature>
<evidence type="ECO:0000259" key="4">
    <source>
        <dbReference type="Pfam" id="PF04069"/>
    </source>
</evidence>
<dbReference type="PANTHER" id="PTHR46967:SF2">
    <property type="entry name" value="SUSHI, VON WILLEBRAND FACTOR TYPE A, EGF AND PENTRAXIN DOMAIN-CONTAINING PROTEIN 1-LIKE"/>
    <property type="match status" value="1"/>
</dbReference>
<dbReference type="SUPFAM" id="SSF57184">
    <property type="entry name" value="Growth factor receptor domain"/>
    <property type="match status" value="1"/>
</dbReference>
<dbReference type="Gene3D" id="2.10.50.10">
    <property type="entry name" value="Tumor Necrosis Factor Receptor, subunit A, domain 2"/>
    <property type="match status" value="1"/>
</dbReference>
<feature type="transmembrane region" description="Helical" evidence="2">
    <location>
        <begin position="676"/>
        <end position="698"/>
    </location>
</feature>
<dbReference type="Proteomes" id="UP000601435">
    <property type="component" value="Unassembled WGS sequence"/>
</dbReference>
<feature type="region of interest" description="Disordered" evidence="1">
    <location>
        <begin position="1219"/>
        <end position="1287"/>
    </location>
</feature>
<feature type="transmembrane region" description="Helical" evidence="2">
    <location>
        <begin position="936"/>
        <end position="955"/>
    </location>
</feature>
<dbReference type="OrthoDB" id="411631at2759"/>
<keyword evidence="2" id="KW-0812">Transmembrane</keyword>
<dbReference type="InterPro" id="IPR011641">
    <property type="entry name" value="Tyr-kin_ephrin_A/B_rcpt-like"/>
</dbReference>
<feature type="domain" description="Tyrosine-protein kinase ephrin type A/B receptor-like" evidence="5">
    <location>
        <begin position="485"/>
        <end position="527"/>
    </location>
</feature>
<sequence>MSASMAWLVILAVLFPVQTGASCLPEAINISQRKYLTNVNGESYPIGMWIGDWDASFLTTHLLRIIIEERMGFHAEATGPGPDTLSGFYALLGCKAPSNSSDRGCGQPVTYNHINLEAWSEGYQSEWKLIQRQYASMAPLDVGSMGYDGSVSFYIRQTVRSHAYHEDGTVLDFYRGWNMSWSQPSRYFDDLASINRSLIVPCAQTRFMATEANRNYLQITGDDAGVEMLPDGTLAAICPDDYFWLSPTCREDSTRCVPYVTGGTGWGLDDLMQKVTSYDMPVAVGVARSWSTLPRQVNVFFYWWVPDTTFLDLDPVDIVFPPYDFRAYTNGDKRTVAASSAIAKIVSQDLVTLAPSVEDLVRNLRLGLNDVMNMLKDMQDTGDSYATVACRWLESNPSWQDWLPDRTKCSPGFGLYDTTQDTFIGTRADPTFLECRACVSGRYSARLHDATGITHVCEFCAPGSSQASGAALQCELCQLGKSQNNSGSQECNRCKIGEYQDEPGSSNCKPCSGGTTLGLGSFTLQDCGCPRGFIDASDSTANLSCMECGEGLDCPALATLQGLRSGSSNLGPQFVASILPGFYSSMAEPLDLYRCVEAATGTRCPGGIPATCTGLLNDTACTDCPSGRHWDRSEGQCEECTPWQQLGWILAVAVMLAGLVTVYYMMTAQKTAKASVLFTTTCAFSMTISSLQSVGIIGTMTVRVPEGLKDIYAFLQVFLLDFDNFAFSCVAGGSAPARYIVSVLVFPGAVCWLVSCHYTSKLLPKRLRWEGSKTKSTIGALLQLAFSTMSTISMAPMMCFSHPNGVFSLLKYPSITCGTEDHAVMLICGLLLLLVGVMGFLAVCTYAVIVVPRWSRNGQHANVKAFRFLLFRFRLDSWWFGVLLLLRGPLMSLPIALATDYPPVQVMSVMLVFMVILIIQANAWPWKVPLLNVLDCFIGFCITMLVASNSLYLGALEGSMKDFADGVGSVIMGMMGAAVTLLFVMTVSALTFPAALGGQQELIAFNLQRKKLGAILALVNVQLFALGDGEELVFDVKCITQFLFGAVEKLMSFAQLFVLEDPQLIIGDQSQTKLGQNTTRTVDPGNGCSSSPHMHEISNPTLARSCGKASVEAGCSWGQVLVTACHRTPAPTLLAETLQFMSAKLAETDRAGLVKALSAMGIYDNKLLLASVSLLGTEVVPSDADEFAKRHPKGMDRDACLWQIDSCRYCFRIGSSSFAPPTPSQSPPAKNAPTSRATETAEASEDLPGTNARAAEEPGLANTDMPGEGLGSRLGPSLCENTQQAYI</sequence>
<dbReference type="SUPFAM" id="SSF53850">
    <property type="entry name" value="Periplasmic binding protein-like II"/>
    <property type="match status" value="1"/>
</dbReference>
<feature type="transmembrane region" description="Helical" evidence="2">
    <location>
        <begin position="877"/>
        <end position="898"/>
    </location>
</feature>
<dbReference type="GO" id="GO:0022857">
    <property type="term" value="F:transmembrane transporter activity"/>
    <property type="evidence" value="ECO:0007669"/>
    <property type="project" value="InterPro"/>
</dbReference>
<gene>
    <name evidence="6" type="ORF">SNEC2469_LOCUS13584</name>
</gene>
<dbReference type="InterPro" id="IPR007210">
    <property type="entry name" value="ABC_Gly_betaine_transp_sub-bd"/>
</dbReference>
<feature type="transmembrane region" description="Helical" evidence="2">
    <location>
        <begin position="739"/>
        <end position="759"/>
    </location>
</feature>
<name>A0A812SLB2_9DINO</name>
<dbReference type="Pfam" id="PF04069">
    <property type="entry name" value="OpuAC"/>
    <property type="match status" value="1"/>
</dbReference>
<organism evidence="6 7">
    <name type="scientific">Symbiodinium necroappetens</name>
    <dbReference type="NCBI Taxonomy" id="1628268"/>
    <lineage>
        <taxon>Eukaryota</taxon>
        <taxon>Sar</taxon>
        <taxon>Alveolata</taxon>
        <taxon>Dinophyceae</taxon>
        <taxon>Suessiales</taxon>
        <taxon>Symbiodiniaceae</taxon>
        <taxon>Symbiodinium</taxon>
    </lineage>
</organism>
<evidence type="ECO:0000256" key="3">
    <source>
        <dbReference type="SAM" id="SignalP"/>
    </source>
</evidence>
<feature type="transmembrane region" description="Helical" evidence="2">
    <location>
        <begin position="780"/>
        <end position="803"/>
    </location>
</feature>
<feature type="transmembrane region" description="Helical" evidence="2">
    <location>
        <begin position="904"/>
        <end position="924"/>
    </location>
</feature>
<dbReference type="GO" id="GO:0043190">
    <property type="term" value="C:ATP-binding cassette (ABC) transporter complex"/>
    <property type="evidence" value="ECO:0007669"/>
    <property type="project" value="InterPro"/>
</dbReference>
<evidence type="ECO:0000256" key="1">
    <source>
        <dbReference type="SAM" id="MobiDB-lite"/>
    </source>
</evidence>
<dbReference type="InterPro" id="IPR009030">
    <property type="entry name" value="Growth_fac_rcpt_cys_sf"/>
</dbReference>
<keyword evidence="7" id="KW-1185">Reference proteome</keyword>
<feature type="domain" description="ABC-type glycine betaine transport system substrate-binding" evidence="4">
    <location>
        <begin position="296"/>
        <end position="394"/>
    </location>
</feature>
<evidence type="ECO:0000256" key="2">
    <source>
        <dbReference type="SAM" id="Phobius"/>
    </source>
</evidence>
<keyword evidence="2" id="KW-1133">Transmembrane helix</keyword>
<proteinExistence type="predicted"/>